<proteinExistence type="predicted"/>
<keyword evidence="3" id="KW-1185">Reference proteome</keyword>
<evidence type="ECO:0000313" key="2">
    <source>
        <dbReference type="EMBL" id="SFJ96543.1"/>
    </source>
</evidence>
<dbReference type="EMBL" id="FOSF01000010">
    <property type="protein sequence ID" value="SFJ96543.1"/>
    <property type="molecule type" value="Genomic_DNA"/>
</dbReference>
<dbReference type="AlphaFoldDB" id="A0A662ZBQ5"/>
<dbReference type="InterPro" id="IPR007039">
    <property type="entry name" value="TrbC/VirB2"/>
</dbReference>
<feature type="transmembrane region" description="Helical" evidence="1">
    <location>
        <begin position="133"/>
        <end position="154"/>
    </location>
</feature>
<organism evidence="2 3">
    <name type="scientific">Succinivibrio dextrinosolvens</name>
    <dbReference type="NCBI Taxonomy" id="83771"/>
    <lineage>
        <taxon>Bacteria</taxon>
        <taxon>Pseudomonadati</taxon>
        <taxon>Pseudomonadota</taxon>
        <taxon>Gammaproteobacteria</taxon>
        <taxon>Aeromonadales</taxon>
        <taxon>Succinivibrionaceae</taxon>
        <taxon>Succinivibrio</taxon>
    </lineage>
</organism>
<name>A0A662ZBQ5_9GAMM</name>
<reference evidence="2 3" key="1">
    <citation type="submission" date="2016-10" db="EMBL/GenBank/DDBJ databases">
        <authorList>
            <person name="Varghese N."/>
            <person name="Submissions S."/>
        </authorList>
    </citation>
    <scope>NUCLEOTIDE SEQUENCE [LARGE SCALE GENOMIC DNA]</scope>
    <source>
        <strain evidence="2 3">22B</strain>
    </source>
</reference>
<evidence type="ECO:0000256" key="1">
    <source>
        <dbReference type="SAM" id="Phobius"/>
    </source>
</evidence>
<dbReference type="Pfam" id="PF04956">
    <property type="entry name" value="TrbC"/>
    <property type="match status" value="1"/>
</dbReference>
<protein>
    <submittedName>
        <fullName evidence="2">Type IV secretory pathway, VirB2 components (Pilins)</fullName>
    </submittedName>
</protein>
<keyword evidence="1" id="KW-0472">Membrane</keyword>
<feature type="transmembrane region" description="Helical" evidence="1">
    <location>
        <begin position="58"/>
        <end position="78"/>
    </location>
</feature>
<keyword evidence="1" id="KW-1133">Transmembrane helix</keyword>
<keyword evidence="1" id="KW-0812">Transmembrane</keyword>
<sequence>MYSRKLEFSEFNALIPLLNGLIYGLFQIPLHKNRNIKPDLSFPSDDKTPLLRYEMNRFLITLVALVSLCAVFTSAYAADTASSAVLPYEDWLKTIQKSLTGPVAFSVSIIGIISCGVTLIFTGGEINRFMKTLVYLVFVMTLLVGANSFMSSVFNGATLAKSDRGERIVNRVFSDYSRQCSLKHVSSDFKFLNFCSPVDEDRALA</sequence>
<dbReference type="Proteomes" id="UP000243374">
    <property type="component" value="Unassembled WGS sequence"/>
</dbReference>
<evidence type="ECO:0000313" key="3">
    <source>
        <dbReference type="Proteomes" id="UP000243374"/>
    </source>
</evidence>
<gene>
    <name evidence="2" type="ORF">SAMN04487865_101040</name>
</gene>
<feature type="transmembrane region" description="Helical" evidence="1">
    <location>
        <begin position="98"/>
        <end position="121"/>
    </location>
</feature>
<accession>A0A662ZBQ5</accession>